<proteinExistence type="predicted"/>
<dbReference type="Gene3D" id="3.40.50.300">
    <property type="entry name" value="P-loop containing nucleotide triphosphate hydrolases"/>
    <property type="match status" value="1"/>
</dbReference>
<dbReference type="AlphaFoldDB" id="A0A816F0W0"/>
<comment type="caution">
    <text evidence="2">The sequence shown here is derived from an EMBL/GenBank/DDBJ whole genome shotgun (WGS) entry which is preliminary data.</text>
</comment>
<name>A0A816F0W0_9BILA</name>
<protein>
    <submittedName>
        <fullName evidence="2">Uncharacterized protein</fullName>
    </submittedName>
</protein>
<evidence type="ECO:0000313" key="1">
    <source>
        <dbReference type="EMBL" id="CAF1534609.1"/>
    </source>
</evidence>
<evidence type="ECO:0000313" key="3">
    <source>
        <dbReference type="Proteomes" id="UP000663832"/>
    </source>
</evidence>
<reference evidence="2" key="1">
    <citation type="submission" date="2021-02" db="EMBL/GenBank/DDBJ databases">
        <authorList>
            <person name="Nowell W R."/>
        </authorList>
    </citation>
    <scope>NUCLEOTIDE SEQUENCE</scope>
</reference>
<dbReference type="EMBL" id="CAJNOM010004365">
    <property type="protein sequence ID" value="CAF1655006.1"/>
    <property type="molecule type" value="Genomic_DNA"/>
</dbReference>
<dbReference type="OrthoDB" id="10065851at2759"/>
<gene>
    <name evidence="1" type="ORF">BJG266_LOCUS45149</name>
    <name evidence="2" type="ORF">QVE165_LOCUS62135</name>
</gene>
<dbReference type="SUPFAM" id="SSF52540">
    <property type="entry name" value="P-loop containing nucleoside triphosphate hydrolases"/>
    <property type="match status" value="1"/>
</dbReference>
<sequence>MLIDTEGLFSSEKGDEEYDRRLILFCLAMSHLVIINVAGEIDMNLKKMLILCTDSFQKMGVSKIARPSVHVILNRRDNVNVEDNSNVIQIIKKDLNSDSLDQQIELNENTFHALPQAFKKISLGDTINMPSLLQTDPTFINMTQDLCEKLIEAGIKTSKEHNKELFDPIQWLSMADTVLDILRKFPDMTYFNDIHERKQYDSIREWIRDELKKTFTGDLRKKLLARALKEDEIGIKSIFTNEFARLKLSLMNELEKKLTNEKATKDVRKRCKTFLEVQIDSLQCCWTDSALMDKESNELKKLIETGENQLNKTIRDTIEAVLGNQCDKLQQLVPNVDQQFLNDLKGENRRRVQAIAQNAGDIFDKIWNNAYPRLTAGFNHDTQCTTDRWSPDFHLHLKRCIVECDLTSEHFLSSTGTCRTFWNIKKSFDELLDDIRGKIILSGDDSRVVDIELVQELVGVVLTHIDKIDSELETFNLSASKHYLGAIHTYSVLILTKFYYDEQWHSFEQLLQKVQQKKDDLRAYFIAMVTQDQQSDPRFAAVLANSIFTAVSQYCETEGAKKIHDRTAVKSAFTQPSLLKK</sequence>
<dbReference type="EMBL" id="CAJNOI010003992">
    <property type="protein sequence ID" value="CAF1534609.1"/>
    <property type="molecule type" value="Genomic_DNA"/>
</dbReference>
<keyword evidence="3" id="KW-1185">Reference proteome</keyword>
<dbReference type="Proteomes" id="UP000663877">
    <property type="component" value="Unassembled WGS sequence"/>
</dbReference>
<feature type="non-terminal residue" evidence="2">
    <location>
        <position position="581"/>
    </location>
</feature>
<dbReference type="InterPro" id="IPR027417">
    <property type="entry name" value="P-loop_NTPase"/>
</dbReference>
<dbReference type="Proteomes" id="UP000663832">
    <property type="component" value="Unassembled WGS sequence"/>
</dbReference>
<organism evidence="2 3">
    <name type="scientific">Adineta steineri</name>
    <dbReference type="NCBI Taxonomy" id="433720"/>
    <lineage>
        <taxon>Eukaryota</taxon>
        <taxon>Metazoa</taxon>
        <taxon>Spiralia</taxon>
        <taxon>Gnathifera</taxon>
        <taxon>Rotifera</taxon>
        <taxon>Eurotatoria</taxon>
        <taxon>Bdelloidea</taxon>
        <taxon>Adinetida</taxon>
        <taxon>Adinetidae</taxon>
        <taxon>Adineta</taxon>
    </lineage>
</organism>
<accession>A0A816F0W0</accession>
<evidence type="ECO:0000313" key="2">
    <source>
        <dbReference type="EMBL" id="CAF1655006.1"/>
    </source>
</evidence>